<proteinExistence type="predicted"/>
<organism evidence="1 2">
    <name type="scientific">Adonisia turfae CCMR0082</name>
    <dbReference type="NCBI Taxonomy" id="2304604"/>
    <lineage>
        <taxon>Bacteria</taxon>
        <taxon>Bacillati</taxon>
        <taxon>Cyanobacteriota</taxon>
        <taxon>Adonisia</taxon>
        <taxon>Adonisia turfae</taxon>
    </lineage>
</organism>
<gene>
    <name evidence="1" type="ORF">D0962_02110</name>
</gene>
<dbReference type="RefSeq" id="WP_163659411.1">
    <property type="nucleotide sequence ID" value="NZ_QZCE01000001.1"/>
</dbReference>
<dbReference type="EMBL" id="QZCE01000001">
    <property type="protein sequence ID" value="NEZ61579.1"/>
    <property type="molecule type" value="Genomic_DNA"/>
</dbReference>
<dbReference type="AlphaFoldDB" id="A0A6M0RZC4"/>
<evidence type="ECO:0000313" key="2">
    <source>
        <dbReference type="Proteomes" id="UP000473574"/>
    </source>
</evidence>
<sequence length="345" mass="38246">MRGWQMVISGILALTCGFSTVSCTTTAIEATESRITFEGDTPAWADSASSVMTELEQWRGLSFKENLVVTFQPQNDPGLNGWYNSETKQLVVTTSGSDELGRGVMLHEMFHALQDQHFDLYNLHLQSQDNSDYDQAVTAVIEGEAMLAVSELLNYDFLAHAKLPPEGPINDRLFENIFLYGAGLKFIKAVRDQGGWEAVDAVFADPPQATTLILNPQRYLAGERTVEPTEIPLETGETLDSKTIRGEYAIRLMLAQRPETRHLVDSMDNSYVTDTLGVLTNSEGDRVHRWVIELNGQETSEALAQGIKTVLAGELGEEPLMELLPNGNLRYLLETKIAQALPVPR</sequence>
<name>A0A6M0RZC4_9CYAN</name>
<reference evidence="1 2" key="1">
    <citation type="journal article" date="2020" name="Microb. Ecol.">
        <title>Ecogenomics of the Marine Benthic Filamentous Cyanobacterium Adonisia.</title>
        <authorList>
            <person name="Walter J.M."/>
            <person name="Coutinho F.H."/>
            <person name="Leomil L."/>
            <person name="Hargreaves P.I."/>
            <person name="Campeao M.E."/>
            <person name="Vieira V.V."/>
            <person name="Silva B.S."/>
            <person name="Fistarol G.O."/>
            <person name="Salomon P.S."/>
            <person name="Sawabe T."/>
            <person name="Mino S."/>
            <person name="Hosokawa M."/>
            <person name="Miyashita H."/>
            <person name="Maruyama F."/>
            <person name="van Verk M.C."/>
            <person name="Dutilh B.E."/>
            <person name="Thompson C.C."/>
            <person name="Thompson F.L."/>
        </authorList>
    </citation>
    <scope>NUCLEOTIDE SEQUENCE [LARGE SCALE GENOMIC DNA]</scope>
    <source>
        <strain evidence="1 2">CCMR0082</strain>
    </source>
</reference>
<comment type="caution">
    <text evidence="1">The sequence shown here is derived from an EMBL/GenBank/DDBJ whole genome shotgun (WGS) entry which is preliminary data.</text>
</comment>
<accession>A0A6M0RZC4</accession>
<dbReference type="Proteomes" id="UP000473574">
    <property type="component" value="Unassembled WGS sequence"/>
</dbReference>
<protein>
    <recommendedName>
        <fullName evidence="3">IrrE N-terminal-like domain-containing protein</fullName>
    </recommendedName>
</protein>
<dbReference type="PROSITE" id="PS51257">
    <property type="entry name" value="PROKAR_LIPOPROTEIN"/>
    <property type="match status" value="1"/>
</dbReference>
<evidence type="ECO:0000313" key="1">
    <source>
        <dbReference type="EMBL" id="NEZ61579.1"/>
    </source>
</evidence>
<evidence type="ECO:0008006" key="3">
    <source>
        <dbReference type="Google" id="ProtNLM"/>
    </source>
</evidence>